<dbReference type="SMART" id="SM01131">
    <property type="entry name" value="DHHA2"/>
    <property type="match status" value="1"/>
</dbReference>
<dbReference type="GO" id="GO:0004309">
    <property type="term" value="F:exopolyphosphatase activity"/>
    <property type="evidence" value="ECO:0007669"/>
    <property type="project" value="TreeGrafter"/>
</dbReference>
<dbReference type="AlphaFoldDB" id="A0A8K0JE41"/>
<evidence type="ECO:0000256" key="1">
    <source>
        <dbReference type="ARBA" id="ARBA00001936"/>
    </source>
</evidence>
<dbReference type="GO" id="GO:0046872">
    <property type="term" value="F:metal ion binding"/>
    <property type="evidence" value="ECO:0007669"/>
    <property type="project" value="UniProtKB-KW"/>
</dbReference>
<comment type="caution">
    <text evidence="7">The sequence shown here is derived from an EMBL/GenBank/DDBJ whole genome shotgun (WGS) entry which is preliminary data.</text>
</comment>
<name>A0A8K0JE41_9TREE</name>
<dbReference type="GO" id="GO:0005737">
    <property type="term" value="C:cytoplasm"/>
    <property type="evidence" value="ECO:0007669"/>
    <property type="project" value="InterPro"/>
</dbReference>
<protein>
    <recommendedName>
        <fullName evidence="6">DHHA2 domain-containing protein</fullName>
    </recommendedName>
</protein>
<dbReference type="EMBL" id="JABELV010000319">
    <property type="protein sequence ID" value="KAG7527345.1"/>
    <property type="molecule type" value="Genomic_DNA"/>
</dbReference>
<keyword evidence="2" id="KW-0479">Metal-binding</keyword>
<keyword evidence="5" id="KW-0472">Membrane</keyword>
<dbReference type="Proteomes" id="UP000812966">
    <property type="component" value="Unassembled WGS sequence"/>
</dbReference>
<dbReference type="Pfam" id="PF01368">
    <property type="entry name" value="DHH"/>
    <property type="match status" value="1"/>
</dbReference>
<evidence type="ECO:0000256" key="4">
    <source>
        <dbReference type="ARBA" id="ARBA00023211"/>
    </source>
</evidence>
<dbReference type="SUPFAM" id="SSF64182">
    <property type="entry name" value="DHH phosphoesterases"/>
    <property type="match status" value="1"/>
</dbReference>
<feature type="domain" description="DHHA2" evidence="6">
    <location>
        <begin position="378"/>
        <end position="582"/>
    </location>
</feature>
<dbReference type="Pfam" id="PF02833">
    <property type="entry name" value="DHHA2"/>
    <property type="match status" value="1"/>
</dbReference>
<dbReference type="InterPro" id="IPR038763">
    <property type="entry name" value="DHH_sf"/>
</dbReference>
<keyword evidence="3" id="KW-0378">Hydrolase</keyword>
<evidence type="ECO:0000256" key="2">
    <source>
        <dbReference type="ARBA" id="ARBA00022723"/>
    </source>
</evidence>
<evidence type="ECO:0000256" key="3">
    <source>
        <dbReference type="ARBA" id="ARBA00022801"/>
    </source>
</evidence>
<dbReference type="InterPro" id="IPR004097">
    <property type="entry name" value="DHHA2"/>
</dbReference>
<dbReference type="InterPro" id="IPR001667">
    <property type="entry name" value="DDH_dom"/>
</dbReference>
<accession>A0A8K0JE41</accession>
<organism evidence="7 8">
    <name type="scientific">Filobasidium floriforme</name>
    <dbReference type="NCBI Taxonomy" id="5210"/>
    <lineage>
        <taxon>Eukaryota</taxon>
        <taxon>Fungi</taxon>
        <taxon>Dikarya</taxon>
        <taxon>Basidiomycota</taxon>
        <taxon>Agaricomycotina</taxon>
        <taxon>Tremellomycetes</taxon>
        <taxon>Filobasidiales</taxon>
        <taxon>Filobasidiaceae</taxon>
        <taxon>Filobasidium</taxon>
    </lineage>
</organism>
<evidence type="ECO:0000256" key="5">
    <source>
        <dbReference type="SAM" id="Phobius"/>
    </source>
</evidence>
<comment type="cofactor">
    <cofactor evidence="1">
        <name>Mn(2+)</name>
        <dbReference type="ChEBI" id="CHEBI:29035"/>
    </cofactor>
</comment>
<evidence type="ECO:0000313" key="7">
    <source>
        <dbReference type="EMBL" id="KAG7527345.1"/>
    </source>
</evidence>
<dbReference type="Gene3D" id="3.10.310.20">
    <property type="entry name" value="DHHA2 domain"/>
    <property type="match status" value="1"/>
</dbReference>
<reference evidence="7" key="1">
    <citation type="submission" date="2020-04" db="EMBL/GenBank/DDBJ databases">
        <title>Analysis of mating type loci in Filobasidium floriforme.</title>
        <authorList>
            <person name="Nowrousian M."/>
        </authorList>
    </citation>
    <scope>NUCLEOTIDE SEQUENCE</scope>
    <source>
        <strain evidence="7">CBS 6242</strain>
    </source>
</reference>
<proteinExistence type="predicted"/>
<sequence>MSTTTDRPDTSLYTSLVQRRIGSTPRILRHLFVFTAFILLLLGFSAYTNLVTPDEQSMRVCVPLDLTRISHASHRAFSCLKNPSVDSAIAMGVKTPFANATEAGFEPGKLAEFLLEQKETFLEDLRRGRRGNWTIAMGNEAGDTDSLASSIAYATLNSKLANKRSIPLILTPSSLVNLRPENQLALSLAQVPESCLMYIDQLPLPTAELAVMDFKFALVDHNSLLAQFHPHPEAAGMDDPVEAIIDHHADDQMHKGASPRIIQVPTGSTSSLVAMHFAPKWEAVLDKDQAEEDSVPKELASLLLTAALIDTGGLKPGEGSKTTETDRQAGEFLWKIAGKDLSELFPDSSALSGSTSTVEVSAETLKQGSIPTSLKGLTDELFAAKFDVTGLSSRELLMRDYKEYSLPTSLDNKEVKVGLSTVPLGLGNWLSRERGQDQGWEGLLEAVDDWMLERGLDVSGVLTTFRKAATEEREKGKGRREILLIVRTSEDSVLSSAEAERLFKTLQKGMIDAEEVLELKSWPGKKAGATLRKELKDLSLVRGDGEAGEAGKSKVNRWGDVWRQGNTSSTRKQVQPLMKDIIGGFA</sequence>
<dbReference type="Gene3D" id="3.90.1640.10">
    <property type="entry name" value="inorganic pyrophosphatase (n-terminal core)"/>
    <property type="match status" value="1"/>
</dbReference>
<evidence type="ECO:0000313" key="8">
    <source>
        <dbReference type="Proteomes" id="UP000812966"/>
    </source>
</evidence>
<feature type="transmembrane region" description="Helical" evidence="5">
    <location>
        <begin position="27"/>
        <end position="47"/>
    </location>
</feature>
<dbReference type="PANTHER" id="PTHR12112">
    <property type="entry name" value="BNIP - RELATED"/>
    <property type="match status" value="1"/>
</dbReference>
<keyword evidence="8" id="KW-1185">Reference proteome</keyword>
<keyword evidence="5" id="KW-0812">Transmembrane</keyword>
<dbReference type="InterPro" id="IPR038222">
    <property type="entry name" value="DHHA2_dom_sf"/>
</dbReference>
<keyword evidence="4" id="KW-0464">Manganese</keyword>
<keyword evidence="5" id="KW-1133">Transmembrane helix</keyword>
<gene>
    <name evidence="7" type="ORF">FFLO_07028</name>
</gene>
<dbReference type="PANTHER" id="PTHR12112:SF39">
    <property type="entry name" value="EG:152A3.5 PROTEIN (FBGN0003116_PN PROTEIN)"/>
    <property type="match status" value="1"/>
</dbReference>
<evidence type="ECO:0000259" key="6">
    <source>
        <dbReference type="SMART" id="SM01131"/>
    </source>
</evidence>